<dbReference type="Gene3D" id="1.10.357.10">
    <property type="entry name" value="Tetracycline Repressor, domain 2"/>
    <property type="match status" value="1"/>
</dbReference>
<dbReference type="Pfam" id="PF00440">
    <property type="entry name" value="TetR_N"/>
    <property type="match status" value="1"/>
</dbReference>
<feature type="DNA-binding region" description="H-T-H motif" evidence="4">
    <location>
        <begin position="29"/>
        <end position="48"/>
    </location>
</feature>
<dbReference type="InterPro" id="IPR009057">
    <property type="entry name" value="Homeodomain-like_sf"/>
</dbReference>
<dbReference type="SUPFAM" id="SSF48498">
    <property type="entry name" value="Tetracyclin repressor-like, C-terminal domain"/>
    <property type="match status" value="1"/>
</dbReference>
<dbReference type="PANTHER" id="PTHR47506:SF1">
    <property type="entry name" value="HTH-TYPE TRANSCRIPTIONAL REGULATOR YJDC"/>
    <property type="match status" value="1"/>
</dbReference>
<keyword evidence="7" id="KW-1185">Reference proteome</keyword>
<dbReference type="InterPro" id="IPR011075">
    <property type="entry name" value="TetR_C"/>
</dbReference>
<dbReference type="AlphaFoldDB" id="A0AAE3WCT9"/>
<dbReference type="InterPro" id="IPR036271">
    <property type="entry name" value="Tet_transcr_reg_TetR-rel_C_sf"/>
</dbReference>
<dbReference type="PROSITE" id="PS50977">
    <property type="entry name" value="HTH_TETR_2"/>
    <property type="match status" value="1"/>
</dbReference>
<feature type="domain" description="HTH tetR-type" evidence="5">
    <location>
        <begin position="6"/>
        <end position="66"/>
    </location>
</feature>
<reference evidence="6" key="1">
    <citation type="submission" date="2022-07" db="EMBL/GenBank/DDBJ databases">
        <authorList>
            <person name="Otstavnykh N."/>
            <person name="Isaeva M."/>
            <person name="Bystritskaya E."/>
        </authorList>
    </citation>
    <scope>NUCLEOTIDE SEQUENCE</scope>
    <source>
        <strain evidence="6">KCTC 52189</strain>
    </source>
</reference>
<gene>
    <name evidence="6" type="ORF">NO357_11860</name>
</gene>
<sequence length="198" mass="21952">MARRKSYDRDSAVTAAMHTFWARGYSNTGVRQIERETGINRFALNTEFNGKTGLFLEALNAYLAMSRETMLKDLSAGGLDGIRAFLKGLVKGGASDPRRYGCLMVNTVIENADLGLEEVRAIATAHFDALQASFEDALRMAKQNSELPLEFDIPAAARTLLTFSMGVEVFVRMQEDLGAAQQQVDFLLSLIDRWTETT</sequence>
<reference evidence="6" key="2">
    <citation type="submission" date="2023-02" db="EMBL/GenBank/DDBJ databases">
        <title>'Rhodoalgimonas zhirmunskyi' gen. nov., isolated from a red alga.</title>
        <authorList>
            <person name="Nedashkovskaya O.I."/>
            <person name="Otstavnykh N.Y."/>
            <person name="Bystritskaya E.P."/>
            <person name="Balabanova L.A."/>
            <person name="Isaeva M.P."/>
        </authorList>
    </citation>
    <scope>NUCLEOTIDE SEQUENCE</scope>
    <source>
        <strain evidence="6">KCTC 52189</strain>
    </source>
</reference>
<evidence type="ECO:0000313" key="6">
    <source>
        <dbReference type="EMBL" id="MDQ2090596.1"/>
    </source>
</evidence>
<dbReference type="PANTHER" id="PTHR47506">
    <property type="entry name" value="TRANSCRIPTIONAL REGULATORY PROTEIN"/>
    <property type="match status" value="1"/>
</dbReference>
<comment type="caution">
    <text evidence="6">The sequence shown here is derived from an EMBL/GenBank/DDBJ whole genome shotgun (WGS) entry which is preliminary data.</text>
</comment>
<accession>A0AAE3WCT9</accession>
<evidence type="ECO:0000259" key="5">
    <source>
        <dbReference type="PROSITE" id="PS50977"/>
    </source>
</evidence>
<evidence type="ECO:0000256" key="1">
    <source>
        <dbReference type="ARBA" id="ARBA00023015"/>
    </source>
</evidence>
<keyword evidence="3" id="KW-0804">Transcription</keyword>
<keyword evidence="2 4" id="KW-0238">DNA-binding</keyword>
<dbReference type="RefSeq" id="WP_306735870.1">
    <property type="nucleotide sequence ID" value="NZ_JANHAX010000003.1"/>
</dbReference>
<dbReference type="InterPro" id="IPR001647">
    <property type="entry name" value="HTH_TetR"/>
</dbReference>
<dbReference type="Proteomes" id="UP001226762">
    <property type="component" value="Unassembled WGS sequence"/>
</dbReference>
<name>A0AAE3WCT9_9RHOB</name>
<evidence type="ECO:0000256" key="3">
    <source>
        <dbReference type="ARBA" id="ARBA00023163"/>
    </source>
</evidence>
<dbReference type="Pfam" id="PF16925">
    <property type="entry name" value="TetR_C_13"/>
    <property type="match status" value="1"/>
</dbReference>
<evidence type="ECO:0000313" key="7">
    <source>
        <dbReference type="Proteomes" id="UP001226762"/>
    </source>
</evidence>
<organism evidence="6 7">
    <name type="scientific">Marimonas arenosa</name>
    <dbReference type="NCBI Taxonomy" id="1795305"/>
    <lineage>
        <taxon>Bacteria</taxon>
        <taxon>Pseudomonadati</taxon>
        <taxon>Pseudomonadota</taxon>
        <taxon>Alphaproteobacteria</taxon>
        <taxon>Rhodobacterales</taxon>
        <taxon>Paracoccaceae</taxon>
        <taxon>Marimonas</taxon>
    </lineage>
</organism>
<proteinExistence type="predicted"/>
<evidence type="ECO:0000256" key="4">
    <source>
        <dbReference type="PROSITE-ProRule" id="PRU00335"/>
    </source>
</evidence>
<evidence type="ECO:0000256" key="2">
    <source>
        <dbReference type="ARBA" id="ARBA00023125"/>
    </source>
</evidence>
<protein>
    <submittedName>
        <fullName evidence="6">TetR/AcrR family transcriptional regulator</fullName>
    </submittedName>
</protein>
<dbReference type="GO" id="GO:0003677">
    <property type="term" value="F:DNA binding"/>
    <property type="evidence" value="ECO:0007669"/>
    <property type="project" value="UniProtKB-UniRule"/>
</dbReference>
<keyword evidence="1" id="KW-0805">Transcription regulation</keyword>
<dbReference type="Gene3D" id="1.10.10.60">
    <property type="entry name" value="Homeodomain-like"/>
    <property type="match status" value="1"/>
</dbReference>
<dbReference type="EMBL" id="JANHAX010000003">
    <property type="protein sequence ID" value="MDQ2090596.1"/>
    <property type="molecule type" value="Genomic_DNA"/>
</dbReference>
<dbReference type="SUPFAM" id="SSF46689">
    <property type="entry name" value="Homeodomain-like"/>
    <property type="match status" value="1"/>
</dbReference>